<dbReference type="PANTHER" id="PTHR30414">
    <property type="entry name" value="MINICONDUCTANCE MECHANOSENSITIVE CHANNEL YBDG"/>
    <property type="match status" value="1"/>
</dbReference>
<dbReference type="InterPro" id="IPR006685">
    <property type="entry name" value="MscS_channel_2nd"/>
</dbReference>
<proteinExistence type="predicted"/>
<feature type="transmembrane region" description="Helical" evidence="5">
    <location>
        <begin position="29"/>
        <end position="55"/>
    </location>
</feature>
<dbReference type="GO" id="GO:0005886">
    <property type="term" value="C:plasma membrane"/>
    <property type="evidence" value="ECO:0007669"/>
    <property type="project" value="TreeGrafter"/>
</dbReference>
<evidence type="ECO:0000256" key="3">
    <source>
        <dbReference type="ARBA" id="ARBA00022989"/>
    </source>
</evidence>
<evidence type="ECO:0000256" key="2">
    <source>
        <dbReference type="ARBA" id="ARBA00022692"/>
    </source>
</evidence>
<dbReference type="InterPro" id="IPR010920">
    <property type="entry name" value="LSM_dom_sf"/>
</dbReference>
<evidence type="ECO:0000256" key="5">
    <source>
        <dbReference type="SAM" id="Phobius"/>
    </source>
</evidence>
<accession>A0A1G8JBD1</accession>
<feature type="transmembrane region" description="Helical" evidence="5">
    <location>
        <begin position="108"/>
        <end position="129"/>
    </location>
</feature>
<feature type="domain" description="Mechanosensitive ion channel MscS" evidence="6">
    <location>
        <begin position="195"/>
        <end position="263"/>
    </location>
</feature>
<dbReference type="GO" id="GO:0071470">
    <property type="term" value="P:cellular response to osmotic stress"/>
    <property type="evidence" value="ECO:0007669"/>
    <property type="project" value="InterPro"/>
</dbReference>
<dbReference type="Proteomes" id="UP000199527">
    <property type="component" value="Unassembled WGS sequence"/>
</dbReference>
<keyword evidence="2 5" id="KW-0812">Transmembrane</keyword>
<dbReference type="EMBL" id="FNEM01000001">
    <property type="protein sequence ID" value="SDI28545.1"/>
    <property type="molecule type" value="Genomic_DNA"/>
</dbReference>
<evidence type="ECO:0000259" key="6">
    <source>
        <dbReference type="Pfam" id="PF00924"/>
    </source>
</evidence>
<dbReference type="OrthoDB" id="9775207at2"/>
<evidence type="ECO:0000313" key="7">
    <source>
        <dbReference type="EMBL" id="SDI28545.1"/>
    </source>
</evidence>
<dbReference type="AlphaFoldDB" id="A0A1G8JBD1"/>
<dbReference type="GO" id="GO:0008381">
    <property type="term" value="F:mechanosensitive monoatomic ion channel activity"/>
    <property type="evidence" value="ECO:0007669"/>
    <property type="project" value="InterPro"/>
</dbReference>
<evidence type="ECO:0000256" key="4">
    <source>
        <dbReference type="ARBA" id="ARBA00023136"/>
    </source>
</evidence>
<protein>
    <submittedName>
        <fullName evidence="7">Miniconductance mechanosensitive channel</fullName>
    </submittedName>
</protein>
<sequence>MEQEIKNEMRHWLAEWMTKMDIPTKGDDLLAVGIIAVVALITAFVVYSLFIRVLVRGTRRIIERSNTTWALPIKQHRVLEKLAQIAPLVVLDLFTPMMLNLWPFWEDMVSRLLELTMLVMSIRVLYACMDTVRMVASMRPEGRRLPVQSIVQLIKLFLFIVALILFIGIMLDKSPLYLLSGLGVATGLVMLVFRDTILGFVAGIQLAANRMVSPGDWIEMSKYGADGEVMEVTLTTVKVQNWDKTITMIPAYALTTDAFRNWRGMQESGGRRIKRAVNLDVNSVRFVDEALLAELQRIELLQPYLEQKLAELKQVNLAHQDMAMPVNGRRMTNLGCLRAYLDAYLNANPHLTAEMTMMVRQLAPSELGLPLELYCFSNDTRWEVYEGIQADIFDHLFAILPEFDLRPMQRPSGLDLAALVPAQPE</sequence>
<evidence type="ECO:0000256" key="1">
    <source>
        <dbReference type="ARBA" id="ARBA00004370"/>
    </source>
</evidence>
<evidence type="ECO:0000313" key="8">
    <source>
        <dbReference type="Proteomes" id="UP000199527"/>
    </source>
</evidence>
<dbReference type="Gene3D" id="2.30.30.60">
    <property type="match status" value="1"/>
</dbReference>
<feature type="transmembrane region" description="Helical" evidence="5">
    <location>
        <begin position="150"/>
        <end position="170"/>
    </location>
</feature>
<reference evidence="8" key="1">
    <citation type="submission" date="2016-10" db="EMBL/GenBank/DDBJ databases">
        <authorList>
            <person name="Varghese N."/>
            <person name="Submissions S."/>
        </authorList>
    </citation>
    <scope>NUCLEOTIDE SEQUENCE [LARGE SCALE GENOMIC DNA]</scope>
    <source>
        <strain evidence="8">DSM 23317</strain>
    </source>
</reference>
<organism evidence="7 8">
    <name type="scientific">Ferrimonas sediminum</name>
    <dbReference type="NCBI Taxonomy" id="718193"/>
    <lineage>
        <taxon>Bacteria</taxon>
        <taxon>Pseudomonadati</taxon>
        <taxon>Pseudomonadota</taxon>
        <taxon>Gammaproteobacteria</taxon>
        <taxon>Alteromonadales</taxon>
        <taxon>Ferrimonadaceae</taxon>
        <taxon>Ferrimonas</taxon>
    </lineage>
</organism>
<dbReference type="PANTHER" id="PTHR30414:SF0">
    <property type="entry name" value="MINICONDUCTANCE MECHANOSENSITIVE CHANNEL YBDG"/>
    <property type="match status" value="1"/>
</dbReference>
<dbReference type="InterPro" id="IPR023408">
    <property type="entry name" value="MscS_beta-dom_sf"/>
</dbReference>
<name>A0A1G8JBD1_9GAMM</name>
<keyword evidence="3 5" id="KW-1133">Transmembrane helix</keyword>
<feature type="transmembrane region" description="Helical" evidence="5">
    <location>
        <begin position="82"/>
        <end position="102"/>
    </location>
</feature>
<keyword evidence="4 5" id="KW-0472">Membrane</keyword>
<keyword evidence="8" id="KW-1185">Reference proteome</keyword>
<dbReference type="Pfam" id="PF00924">
    <property type="entry name" value="MS_channel_2nd"/>
    <property type="match status" value="1"/>
</dbReference>
<dbReference type="RefSeq" id="WP_090359769.1">
    <property type="nucleotide sequence ID" value="NZ_FNEM01000001.1"/>
</dbReference>
<feature type="transmembrane region" description="Helical" evidence="5">
    <location>
        <begin position="176"/>
        <end position="193"/>
    </location>
</feature>
<gene>
    <name evidence="7" type="ORF">SAMN04488540_1018</name>
</gene>
<dbReference type="SUPFAM" id="SSF50182">
    <property type="entry name" value="Sm-like ribonucleoproteins"/>
    <property type="match status" value="1"/>
</dbReference>
<comment type="subcellular location">
    <subcellularLocation>
        <location evidence="1">Membrane</location>
    </subcellularLocation>
</comment>
<dbReference type="InterPro" id="IPR030192">
    <property type="entry name" value="YbdG"/>
</dbReference>